<gene>
    <name evidence="1" type="ORF">SAMN00777080_3842</name>
</gene>
<evidence type="ECO:0000313" key="2">
    <source>
        <dbReference type="Proteomes" id="UP000192333"/>
    </source>
</evidence>
<name>A0A1W2H8J4_9BACT</name>
<dbReference type="SUPFAM" id="SSF53254">
    <property type="entry name" value="Phosphoglycerate mutase-like"/>
    <property type="match status" value="1"/>
</dbReference>
<dbReference type="Gene3D" id="3.40.50.1240">
    <property type="entry name" value="Phosphoglycerate mutase-like"/>
    <property type="match status" value="1"/>
</dbReference>
<evidence type="ECO:0000313" key="1">
    <source>
        <dbReference type="EMBL" id="SMD45197.1"/>
    </source>
</evidence>
<dbReference type="OrthoDB" id="9810154at2"/>
<dbReference type="InterPro" id="IPR029033">
    <property type="entry name" value="His_PPase_superfam"/>
</dbReference>
<dbReference type="AlphaFoldDB" id="A0A1W2H8J4"/>
<dbReference type="RefSeq" id="WP_084121940.1">
    <property type="nucleotide sequence ID" value="NZ_LT838813.1"/>
</dbReference>
<dbReference type="STRING" id="758820.SAMN00777080_3842"/>
<dbReference type="EMBL" id="LT838813">
    <property type="protein sequence ID" value="SMD45197.1"/>
    <property type="molecule type" value="Genomic_DNA"/>
</dbReference>
<sequence length="160" mass="17871">MAESKFLYVLRHAEAKPGIGIKGDFLRELTLEGRKQLDRLLGMLKKMDFKTDLILVSPAIRTLQTSEIIGFGFPSDIRKIVDDIFDAEPQTLIELLNDIKGEIQKVLLIGHNPGISALVSYISGQDYISMKPGMMAIIELQVDDWKMLGGNTGILKEILQ</sequence>
<proteinExistence type="predicted"/>
<protein>
    <submittedName>
        <fullName evidence="1">Phosphohistidine phosphatase, SixA</fullName>
    </submittedName>
</protein>
<organism evidence="1 2">
    <name type="scientific">Aquiflexum balticum DSM 16537</name>
    <dbReference type="NCBI Taxonomy" id="758820"/>
    <lineage>
        <taxon>Bacteria</taxon>
        <taxon>Pseudomonadati</taxon>
        <taxon>Bacteroidota</taxon>
        <taxon>Cytophagia</taxon>
        <taxon>Cytophagales</taxon>
        <taxon>Cyclobacteriaceae</taxon>
        <taxon>Aquiflexum</taxon>
    </lineage>
</organism>
<accession>A0A1W2H8J4</accession>
<dbReference type="InterPro" id="IPR013078">
    <property type="entry name" value="His_Pase_superF_clade-1"/>
</dbReference>
<reference evidence="2" key="1">
    <citation type="submission" date="2017-04" db="EMBL/GenBank/DDBJ databases">
        <authorList>
            <person name="Varghese N."/>
            <person name="Submissions S."/>
        </authorList>
    </citation>
    <scope>NUCLEOTIDE SEQUENCE [LARGE SCALE GENOMIC DNA]</scope>
    <source>
        <strain evidence="2">DSM 16537</strain>
    </source>
</reference>
<dbReference type="Pfam" id="PF00300">
    <property type="entry name" value="His_Phos_1"/>
    <property type="match status" value="1"/>
</dbReference>
<dbReference type="Proteomes" id="UP000192333">
    <property type="component" value="Chromosome I"/>
</dbReference>
<keyword evidence="2" id="KW-1185">Reference proteome</keyword>
<dbReference type="CDD" id="cd07040">
    <property type="entry name" value="HP"/>
    <property type="match status" value="1"/>
</dbReference>